<keyword evidence="2 6" id="KW-0378">Hydrolase</keyword>
<reference evidence="7" key="1">
    <citation type="journal article" date="2019" name="Int. J. Syst. Evol. Microbiol.">
        <title>The Global Catalogue of Microorganisms (GCM) 10K type strain sequencing project: providing services to taxonomists for standard genome sequencing and annotation.</title>
        <authorList>
            <consortium name="The Broad Institute Genomics Platform"/>
            <consortium name="The Broad Institute Genome Sequencing Center for Infectious Disease"/>
            <person name="Wu L."/>
            <person name="Ma J."/>
        </authorList>
    </citation>
    <scope>NUCLEOTIDE SEQUENCE [LARGE SCALE GENOMIC DNA]</scope>
    <source>
        <strain evidence="7">KCTC 52039</strain>
    </source>
</reference>
<evidence type="ECO:0000256" key="1">
    <source>
        <dbReference type="ARBA" id="ARBA00022723"/>
    </source>
</evidence>
<keyword evidence="1" id="KW-0479">Metal-binding</keyword>
<keyword evidence="7" id="KW-1185">Reference proteome</keyword>
<dbReference type="Proteomes" id="UP001595547">
    <property type="component" value="Unassembled WGS sequence"/>
</dbReference>
<evidence type="ECO:0000259" key="5">
    <source>
        <dbReference type="Pfam" id="PF00149"/>
    </source>
</evidence>
<feature type="domain" description="Calcineurin-like phosphoesterase" evidence="5">
    <location>
        <begin position="2"/>
        <end position="189"/>
    </location>
</feature>
<dbReference type="PANTHER" id="PTHR42988">
    <property type="entry name" value="PHOSPHOHYDROLASE"/>
    <property type="match status" value="1"/>
</dbReference>
<dbReference type="InterPro" id="IPR004843">
    <property type="entry name" value="Calcineurin-like_PHP"/>
</dbReference>
<accession>A0ABV7J4R1</accession>
<dbReference type="EMBL" id="JBHRTO010000002">
    <property type="protein sequence ID" value="MFC3182382.1"/>
    <property type="molecule type" value="Genomic_DNA"/>
</dbReference>
<name>A0ABV7J4R1_9RHOB</name>
<evidence type="ECO:0000313" key="7">
    <source>
        <dbReference type="Proteomes" id="UP001595547"/>
    </source>
</evidence>
<sequence length="267" mass="29575">MMRIVHLTDLHFGLHRADLVEPLQAAILENRPDLVVVSGDLTQRARSGQFRAAMDFLRGLGIALMLIPGNHDLPLFNPFARLLNPFGAYRRGAAREMTPVMQVGRVRLFGVNTADPLQWRGGVARSDEIARICASLRAGPQDTFNILVSHHPFEEPPGFERGETRNGLEATQQLTEAGLHVVLSGHLHHWNIGLGVSAQASRPLLHIQTGTALCSRIGERDHGFCVLEVEPATLRATRWLVAEDRAQFVPEAPALFGYEKGLWHKFA</sequence>
<comment type="similarity">
    <text evidence="4">Belongs to the cyclic nucleotide phosphodiesterase class-III family.</text>
</comment>
<dbReference type="SUPFAM" id="SSF56300">
    <property type="entry name" value="Metallo-dependent phosphatases"/>
    <property type="match status" value="1"/>
</dbReference>
<comment type="caution">
    <text evidence="6">The sequence shown here is derived from an EMBL/GenBank/DDBJ whole genome shotgun (WGS) entry which is preliminary data.</text>
</comment>
<dbReference type="GO" id="GO:0016787">
    <property type="term" value="F:hydrolase activity"/>
    <property type="evidence" value="ECO:0007669"/>
    <property type="project" value="UniProtKB-KW"/>
</dbReference>
<protein>
    <submittedName>
        <fullName evidence="6">Metallophosphoesterase family protein</fullName>
        <ecNumber evidence="6">3.1.-.-</ecNumber>
    </submittedName>
</protein>
<evidence type="ECO:0000313" key="6">
    <source>
        <dbReference type="EMBL" id="MFC3182382.1"/>
    </source>
</evidence>
<keyword evidence="3" id="KW-0408">Iron</keyword>
<evidence type="ECO:0000256" key="3">
    <source>
        <dbReference type="ARBA" id="ARBA00023004"/>
    </source>
</evidence>
<organism evidence="6 7">
    <name type="scientific">Cypionkella sinensis</name>
    <dbReference type="NCBI Taxonomy" id="1756043"/>
    <lineage>
        <taxon>Bacteria</taxon>
        <taxon>Pseudomonadati</taxon>
        <taxon>Pseudomonadota</taxon>
        <taxon>Alphaproteobacteria</taxon>
        <taxon>Rhodobacterales</taxon>
        <taxon>Paracoccaceae</taxon>
        <taxon>Cypionkella</taxon>
    </lineage>
</organism>
<dbReference type="RefSeq" id="WP_380074050.1">
    <property type="nucleotide sequence ID" value="NZ_JBHRTO010000002.1"/>
</dbReference>
<dbReference type="EC" id="3.1.-.-" evidence="6"/>
<evidence type="ECO:0000256" key="4">
    <source>
        <dbReference type="ARBA" id="ARBA00025742"/>
    </source>
</evidence>
<proteinExistence type="inferred from homology"/>
<evidence type="ECO:0000256" key="2">
    <source>
        <dbReference type="ARBA" id="ARBA00022801"/>
    </source>
</evidence>
<gene>
    <name evidence="6" type="ORF">ACFOGH_15380</name>
</gene>
<dbReference type="InterPro" id="IPR029052">
    <property type="entry name" value="Metallo-depent_PP-like"/>
</dbReference>
<dbReference type="Gene3D" id="3.60.21.10">
    <property type="match status" value="1"/>
</dbReference>
<dbReference type="PANTHER" id="PTHR42988:SF2">
    <property type="entry name" value="CYCLIC NUCLEOTIDE PHOSPHODIESTERASE CBUA0032-RELATED"/>
    <property type="match status" value="1"/>
</dbReference>
<dbReference type="Pfam" id="PF00149">
    <property type="entry name" value="Metallophos"/>
    <property type="match status" value="1"/>
</dbReference>
<dbReference type="InterPro" id="IPR050884">
    <property type="entry name" value="CNP_phosphodiesterase-III"/>
</dbReference>